<comment type="caution">
    <text evidence="2">The sequence shown here is derived from an EMBL/GenBank/DDBJ whole genome shotgun (WGS) entry which is preliminary data.</text>
</comment>
<sequence>MLAQAGDQANPASSLYQSISKLVRLAGADYALQGIHFGLDARFSQVWNLSNVTVGDLATTLALAPQEQLTIELVTSQRKVLDQTALDSTESLTTAESTTSDKEAVNVARSASKTEGWHVDGTASVSVGYASASISAGYSKSITDSNQQTINHVSEATKKSAKNLKTLHSVSVRGVSESFVQSRMTRVLRNPYADRTMAVNVFQLLKHYSVATDLVDQRGAFIVRIESINFDAEFVLNHISFLQETLLDSAMVDSLPSAVQGAKPLVRSGALGTAVSMSTVALDYLFNLTGGVPLPPSNILNLQVDPNSVSDQNDPAQSFTTQTASPAGNETSGLSVGDIVLGVLTGGMSLTAEAALSAYEEFKKNELKMRWSSGFDTAVRTKASALFMTLAYFNAIVRTSIPDTSQPGSPMAPILTIGNNAILIANALATDLAEQWNKLYPDPIKSDELHAMMSSRNYTEVFRRVPGFLAMIRQIVKPLVEPAGEDAAAIAAHNQDIFNLNRLLGHLASYSDFYTSRFLAYVSRITNGESVAQFARGILQQTVFAFNFNPEEFDPDRAFVSARDVVIPGFGLLTAQDLLVIGRALGVNAPPAVVNPVKTVDNIEVPADGTHLEAVAGMCVLAGVPPQPTLAGTVNAAFGRQVL</sequence>
<evidence type="ECO:0000313" key="3">
    <source>
        <dbReference type="Proteomes" id="UP000445000"/>
    </source>
</evidence>
<dbReference type="AlphaFoldDB" id="A0A829YL84"/>
<evidence type="ECO:0000256" key="1">
    <source>
        <dbReference type="SAM" id="MobiDB-lite"/>
    </source>
</evidence>
<dbReference type="EMBL" id="BLJN01000008">
    <property type="protein sequence ID" value="GFE84184.1"/>
    <property type="molecule type" value="Genomic_DNA"/>
</dbReference>
<proteinExistence type="predicted"/>
<protein>
    <submittedName>
        <fullName evidence="2">Uncharacterized protein</fullName>
    </submittedName>
</protein>
<keyword evidence="3" id="KW-1185">Reference proteome</keyword>
<organism evidence="2 3">
    <name type="scientific">Steroidobacter agaridevorans</name>
    <dbReference type="NCBI Taxonomy" id="2695856"/>
    <lineage>
        <taxon>Bacteria</taxon>
        <taxon>Pseudomonadati</taxon>
        <taxon>Pseudomonadota</taxon>
        <taxon>Gammaproteobacteria</taxon>
        <taxon>Steroidobacterales</taxon>
        <taxon>Steroidobacteraceae</taxon>
        <taxon>Steroidobacter</taxon>
    </lineage>
</organism>
<gene>
    <name evidence="2" type="ORF">GCM10011487_61840</name>
</gene>
<feature type="region of interest" description="Disordered" evidence="1">
    <location>
        <begin position="306"/>
        <end position="330"/>
    </location>
</feature>
<reference evidence="3" key="1">
    <citation type="submission" date="2020-01" db="EMBL/GenBank/DDBJ databases">
        <title>'Steroidobacter agaridevorans' sp. nov., agar-degrading bacteria isolated from rhizosphere soils.</title>
        <authorList>
            <person name="Ikenaga M."/>
            <person name="Kataoka M."/>
            <person name="Murouchi A."/>
            <person name="Katsuragi S."/>
            <person name="Sakai M."/>
        </authorList>
    </citation>
    <scope>NUCLEOTIDE SEQUENCE [LARGE SCALE GENOMIC DNA]</scope>
    <source>
        <strain evidence="3">YU21-B</strain>
    </source>
</reference>
<name>A0A829YL84_9GAMM</name>
<evidence type="ECO:0000313" key="2">
    <source>
        <dbReference type="EMBL" id="GFE84184.1"/>
    </source>
</evidence>
<dbReference type="Proteomes" id="UP000445000">
    <property type="component" value="Unassembled WGS sequence"/>
</dbReference>
<accession>A0A829YL84</accession>